<dbReference type="InterPro" id="IPR050237">
    <property type="entry name" value="ATP-dep_AMP-bd_enzyme"/>
</dbReference>
<dbReference type="SUPFAM" id="SSF56801">
    <property type="entry name" value="Acetyl-CoA synthetase-like"/>
    <property type="match status" value="1"/>
</dbReference>
<dbReference type="Gene3D" id="3.30.300.30">
    <property type="match status" value="1"/>
</dbReference>
<reference evidence="3" key="2">
    <citation type="submission" date="2020-09" db="EMBL/GenBank/DDBJ databases">
        <title>Novel species in genus Aeromicrobium.</title>
        <authorList>
            <person name="Zhang G."/>
        </authorList>
    </citation>
    <scope>NUCLEOTIDE SEQUENCE</scope>
    <source>
        <strain evidence="3">SSW1-57</strain>
    </source>
</reference>
<dbReference type="RefSeq" id="WP_179426755.1">
    <property type="nucleotide sequence ID" value="NZ_BAAAMP010000002.1"/>
</dbReference>
<dbReference type="Proteomes" id="UP000587211">
    <property type="component" value="Unassembled WGS sequence"/>
</dbReference>
<evidence type="ECO:0000313" key="3">
    <source>
        <dbReference type="EMBL" id="MBD1270063.1"/>
    </source>
</evidence>
<reference evidence="4 5" key="1">
    <citation type="submission" date="2020-07" db="EMBL/GenBank/DDBJ databases">
        <title>Sequencing the genomes of 1000 actinobacteria strains.</title>
        <authorList>
            <person name="Klenk H.-P."/>
        </authorList>
    </citation>
    <scope>NUCLEOTIDE SEQUENCE [LARGE SCALE GENOMIC DNA]</scope>
    <source>
        <strain evidence="4 5">DSM 19087</strain>
    </source>
</reference>
<dbReference type="PROSITE" id="PS00455">
    <property type="entry name" value="AMP_BINDING"/>
    <property type="match status" value="1"/>
</dbReference>
<dbReference type="InterPro" id="IPR042099">
    <property type="entry name" value="ANL_N_sf"/>
</dbReference>
<dbReference type="PANTHER" id="PTHR43767">
    <property type="entry name" value="LONG-CHAIN-FATTY-ACID--COA LIGASE"/>
    <property type="match status" value="1"/>
</dbReference>
<dbReference type="Pfam" id="PF00501">
    <property type="entry name" value="AMP-binding"/>
    <property type="match status" value="1"/>
</dbReference>
<dbReference type="GO" id="GO:0016878">
    <property type="term" value="F:acid-thiol ligase activity"/>
    <property type="evidence" value="ECO:0007669"/>
    <property type="project" value="UniProtKB-ARBA"/>
</dbReference>
<dbReference type="InterPro" id="IPR025110">
    <property type="entry name" value="AMP-bd_C"/>
</dbReference>
<accession>A0A8I0FWS2</accession>
<sequence length="564" mass="62194">MDAIRSQDLEKLLEYDFATAVEALDHHVGVRPDRIAITYGETGEELTYAQFGARTDAIAGNLAERFAVDRGTRVSVLSTNAMVAAASMYGLWKAAAVYAPVNYLYRGELLAYQLNDTRPALLIVDEDLVPAVEDIKGELTVDPTVIVVPAQGSSRAWPHVFADLLGEAKRPDVTLAFNDPANIIYTSGTTGPSKGVLQSHRWVNGYTWIGRRILNEDDVVYNDLPLYHVGGAHYNVARALWVGAGLQLWDRFSPSDFWRRIKAGGCTTATLLDVMITWLQKQEPRDDDRENALNKVVLGPVPANHQEFARRFGIDFALTGFGQSESGSAMMTLVEELPQGEGTPESVYRGLDHATIRASFVEAGMLVLDGPDPRVIKGILGTPSPFFEVAVLDQDDRPCAPGEVGQLAMRPALSELIFTEYLAKPEATAKAFANLWFHTGDAARVDEHDVFHFVDRLGDRIRVRGENISGAQVEEQIARHPSVQLAAVIAVPSDEGYEDAIVAFVELVEGRAFDEAALDAHCKAVMPKFMWPTRILPVDKIPHTPTNKIEKYKLRQLFKEGQTL</sequence>
<dbReference type="InterPro" id="IPR020845">
    <property type="entry name" value="AMP-binding_CS"/>
</dbReference>
<organism evidence="3 6">
    <name type="scientific">Aeromicrobium tamlense</name>
    <dbReference type="NCBI Taxonomy" id="375541"/>
    <lineage>
        <taxon>Bacteria</taxon>
        <taxon>Bacillati</taxon>
        <taxon>Actinomycetota</taxon>
        <taxon>Actinomycetes</taxon>
        <taxon>Propionibacteriales</taxon>
        <taxon>Nocardioidaceae</taxon>
        <taxon>Aeromicrobium</taxon>
    </lineage>
</organism>
<keyword evidence="5" id="KW-1185">Reference proteome</keyword>
<dbReference type="AlphaFoldDB" id="A0A8I0FWS2"/>
<evidence type="ECO:0000313" key="5">
    <source>
        <dbReference type="Proteomes" id="UP000587211"/>
    </source>
</evidence>
<evidence type="ECO:0000259" key="2">
    <source>
        <dbReference type="Pfam" id="PF13193"/>
    </source>
</evidence>
<evidence type="ECO:0000313" key="6">
    <source>
        <dbReference type="Proteomes" id="UP000659061"/>
    </source>
</evidence>
<proteinExistence type="predicted"/>
<dbReference type="EC" id="6.2.1.-" evidence="4"/>
<comment type="caution">
    <text evidence="3">The sequence shown here is derived from an EMBL/GenBank/DDBJ whole genome shotgun (WGS) entry which is preliminary data.</text>
</comment>
<dbReference type="EMBL" id="JACWMT010000001">
    <property type="protein sequence ID" value="MBD1270063.1"/>
    <property type="molecule type" value="Genomic_DNA"/>
</dbReference>
<dbReference type="Pfam" id="PF13193">
    <property type="entry name" value="AMP-binding_C"/>
    <property type="match status" value="1"/>
</dbReference>
<gene>
    <name evidence="4" type="ORF">BJ975_002654</name>
    <name evidence="3" type="ORF">IDH50_07465</name>
</gene>
<dbReference type="InterPro" id="IPR045851">
    <property type="entry name" value="AMP-bd_C_sf"/>
</dbReference>
<dbReference type="Gene3D" id="3.40.50.12780">
    <property type="entry name" value="N-terminal domain of ligase-like"/>
    <property type="match status" value="2"/>
</dbReference>
<name>A0A8I0FWS2_9ACTN</name>
<protein>
    <submittedName>
        <fullName evidence="3">AMP-binding protein</fullName>
    </submittedName>
    <submittedName>
        <fullName evidence="4">Crotonobetaine/carnitine-CoA ligase</fullName>
        <ecNumber evidence="4">6.2.1.-</ecNumber>
    </submittedName>
</protein>
<evidence type="ECO:0000259" key="1">
    <source>
        <dbReference type="Pfam" id="PF00501"/>
    </source>
</evidence>
<keyword evidence="4" id="KW-0436">Ligase</keyword>
<dbReference type="InterPro" id="IPR000873">
    <property type="entry name" value="AMP-dep_synth/lig_dom"/>
</dbReference>
<dbReference type="EMBL" id="JACBZN010000001">
    <property type="protein sequence ID" value="NYI39279.1"/>
    <property type="molecule type" value="Genomic_DNA"/>
</dbReference>
<feature type="domain" description="AMP-binding enzyme C-terminal" evidence="2">
    <location>
        <begin position="472"/>
        <end position="548"/>
    </location>
</feature>
<evidence type="ECO:0000313" key="4">
    <source>
        <dbReference type="EMBL" id="NYI39279.1"/>
    </source>
</evidence>
<feature type="domain" description="AMP-dependent synthetase/ligase" evidence="1">
    <location>
        <begin position="25"/>
        <end position="410"/>
    </location>
</feature>
<dbReference type="PANTHER" id="PTHR43767:SF1">
    <property type="entry name" value="NONRIBOSOMAL PEPTIDE SYNTHASE PES1 (EUROFUNG)-RELATED"/>
    <property type="match status" value="1"/>
</dbReference>
<dbReference type="Proteomes" id="UP000659061">
    <property type="component" value="Unassembled WGS sequence"/>
</dbReference>